<name>A0A8E0RX99_9TREM</name>
<feature type="region of interest" description="Disordered" evidence="5">
    <location>
        <begin position="362"/>
        <end position="392"/>
    </location>
</feature>
<keyword evidence="8" id="KW-1185">Reference proteome</keyword>
<evidence type="ECO:0000256" key="5">
    <source>
        <dbReference type="SAM" id="MobiDB-lite"/>
    </source>
</evidence>
<feature type="compositionally biased region" description="Basic and acidic residues" evidence="5">
    <location>
        <begin position="22"/>
        <end position="35"/>
    </location>
</feature>
<evidence type="ECO:0000256" key="3">
    <source>
        <dbReference type="ARBA" id="ARBA00023122"/>
    </source>
</evidence>
<dbReference type="EMBL" id="LUCM01006116">
    <property type="protein sequence ID" value="KAA0191804.1"/>
    <property type="molecule type" value="Genomic_DNA"/>
</dbReference>
<feature type="compositionally biased region" description="Polar residues" evidence="5">
    <location>
        <begin position="936"/>
        <end position="948"/>
    </location>
</feature>
<feature type="region of interest" description="Disordered" evidence="5">
    <location>
        <begin position="13"/>
        <end position="42"/>
    </location>
</feature>
<sequence>MCNSFVFKNSDSPIPGIFMDSASHRSSDPSPRMDRSSQLGGIPGAHWARELIGRLRINSTHQPHPLHQNIHLHNSLDQPNLHHIQHSHRQRRHSAPRDANPQVLDPDTIDPRRLPKAVGPTSAQLQFSKKPLHHVPTTNSSISTPVPVVVSSGNSYLSGAGAASPALKSASWRPRKHIGRVRWVSQCTEDDVCRSNAEIILDSSYDPSQLSTSAVEEFRGAVDILAGRCQPFPSVTNTTRLGVRVKRASESERLLVVSRSLSDSKEEFSGCSFGHFDENHVYGTLFRHSTCYDVLPDSGKLVILDSKLGVVRAIRALLENGVQAAPIWHATTQRVTGLFSQDFALHLLASLYNYGSNADHRDQLTNSPSCPSSPDAGAVDRPAHSSPTSQSTVSVTDGLKIWGSRRLNDILRLFCPSECAYSSAEFADSSLIVSPQMGLQKALCRLVHKSHVHRLHGRRRSQSGPSDVIQNTIPNYQRKQQLLKQQLVRSKPVRQDSMDLFDWEFASVGSNPESSSNDPRYMELSRHRQRHSSDPHVRGRTGMGIRQLSEQSPANAASPPLHSGPAGSHTVSYSPTHLIVMNPDCGNVLGLVGVDRLLAYLRLRMDELPYSNPMMSPVGNLTSLRWSERSVVELPHSDTSGSPLTNCDPVPDIGQLPNPVLSPQTPCCEALRTLDLWLPQIPALPIVQSTLGATSVHAHTLLGFIAPGDLLHFVLDSESADVALDQPVGKILEAKVQHCRFHQDCICYTEEPVVTVLDRMFRLKVTWLALFDSLTHMSSSHLVGMVTAKDLLQAIVTTDPHLRRHRHPRSSAHQHRHTGSSQLDGQSDDTSLSHRSEPMLLDDEPQAETDISKMVDPCAHALGLTHSQHIRLQETQSDLLLGLSNPNSFSRSSTSSASSSTSLSSGSTFSPGCGSASELDLESDRQGRNSSKLDLDDSQCNRMNDYGENNDNAGTAGCVLSGFGSRAQHHGQRRTSSPSLSDRCSCACHQSGSSTRNQPTAHSAESVDASPVLTQSHSIKTDFAGHTNRSVPFPPKLDLVSNQKPSIWTMRSPHVPPNSLNNSRSPNFSSAVPTVPAPTVRIPIAGPPTVLETAYNTRRRRSETSSSEKVRKRDEDDSVFRMD</sequence>
<dbReference type="InterPro" id="IPR046342">
    <property type="entry name" value="CBS_dom_sf"/>
</dbReference>
<evidence type="ECO:0000259" key="6">
    <source>
        <dbReference type="SMART" id="SM00116"/>
    </source>
</evidence>
<dbReference type="OrthoDB" id="286637at2759"/>
<feature type="compositionally biased region" description="Low complexity" evidence="5">
    <location>
        <begin position="887"/>
        <end position="911"/>
    </location>
</feature>
<organism evidence="7 8">
    <name type="scientific">Fasciolopsis buskii</name>
    <dbReference type="NCBI Taxonomy" id="27845"/>
    <lineage>
        <taxon>Eukaryota</taxon>
        <taxon>Metazoa</taxon>
        <taxon>Spiralia</taxon>
        <taxon>Lophotrochozoa</taxon>
        <taxon>Platyhelminthes</taxon>
        <taxon>Trematoda</taxon>
        <taxon>Digenea</taxon>
        <taxon>Plagiorchiida</taxon>
        <taxon>Echinostomata</taxon>
        <taxon>Echinostomatoidea</taxon>
        <taxon>Fasciolidae</taxon>
        <taxon>Fasciolopsis</taxon>
    </lineage>
</organism>
<keyword evidence="3" id="KW-0129">CBS domain</keyword>
<feature type="compositionally biased region" description="Basic residues" evidence="5">
    <location>
        <begin position="83"/>
        <end position="94"/>
    </location>
</feature>
<proteinExistence type="inferred from homology"/>
<dbReference type="InterPro" id="IPR050511">
    <property type="entry name" value="AMPK_gamma/SDS23_families"/>
</dbReference>
<keyword evidence="7" id="KW-0418">Kinase</keyword>
<dbReference type="GO" id="GO:0016301">
    <property type="term" value="F:kinase activity"/>
    <property type="evidence" value="ECO:0007669"/>
    <property type="project" value="UniProtKB-KW"/>
</dbReference>
<dbReference type="SUPFAM" id="SSF54631">
    <property type="entry name" value="CBS-domain pair"/>
    <property type="match status" value="2"/>
</dbReference>
<comment type="subunit">
    <text evidence="4">AMPK is a heterotrimer of an alpha catalytic subunit (PRKAA1 or PRKAA2), a beta (PRKAB1 or PRKAB2) and a gamma non-catalytic subunits (PRKAG1, PRKAG2 or PRKAG3). Interacts with FNIP1 and FNIP2.</text>
</comment>
<feature type="compositionally biased region" description="Polar residues" evidence="5">
    <location>
        <begin position="819"/>
        <end position="830"/>
    </location>
</feature>
<feature type="domain" description="CBS" evidence="6">
    <location>
        <begin position="300"/>
        <end position="349"/>
    </location>
</feature>
<dbReference type="PANTHER" id="PTHR13780:SF35">
    <property type="entry name" value="LD22662P"/>
    <property type="match status" value="1"/>
</dbReference>
<dbReference type="Gene3D" id="3.10.580.10">
    <property type="entry name" value="CBS-domain"/>
    <property type="match status" value="2"/>
</dbReference>
<evidence type="ECO:0000313" key="8">
    <source>
        <dbReference type="Proteomes" id="UP000728185"/>
    </source>
</evidence>
<feature type="region of interest" description="Disordered" evidence="5">
    <location>
        <begin position="509"/>
        <end position="570"/>
    </location>
</feature>
<feature type="compositionally biased region" description="Low complexity" evidence="5">
    <location>
        <begin position="1057"/>
        <end position="1070"/>
    </location>
</feature>
<keyword evidence="2" id="KW-0677">Repeat</keyword>
<feature type="region of interest" description="Disordered" evidence="5">
    <location>
        <begin position="801"/>
        <end position="842"/>
    </location>
</feature>
<feature type="compositionally biased region" description="Polar residues" evidence="5">
    <location>
        <begin position="509"/>
        <end position="518"/>
    </location>
</feature>
<protein>
    <submittedName>
        <fullName evidence="7">5'-AMP-activated protein kinase subunit gamma</fullName>
    </submittedName>
</protein>
<feature type="region of interest" description="Disordered" evidence="5">
    <location>
        <begin position="83"/>
        <end position="123"/>
    </location>
</feature>
<dbReference type="InterPro" id="IPR000644">
    <property type="entry name" value="CBS_dom"/>
</dbReference>
<comment type="caution">
    <text evidence="7">The sequence shown here is derived from an EMBL/GenBank/DDBJ whole genome shotgun (WGS) entry which is preliminary data.</text>
</comment>
<comment type="similarity">
    <text evidence="1">Belongs to the 5'-AMP-activated protein kinase gamma subunit family.</text>
</comment>
<feature type="domain" description="CBS" evidence="6">
    <location>
        <begin position="744"/>
        <end position="796"/>
    </location>
</feature>
<feature type="compositionally biased region" description="Basic and acidic residues" evidence="5">
    <location>
        <begin position="1102"/>
        <end position="1123"/>
    </location>
</feature>
<evidence type="ECO:0000256" key="4">
    <source>
        <dbReference type="ARBA" id="ARBA00025878"/>
    </source>
</evidence>
<dbReference type="SMART" id="SM00116">
    <property type="entry name" value="CBS"/>
    <property type="match status" value="2"/>
</dbReference>
<gene>
    <name evidence="7" type="ORF">FBUS_00127</name>
</gene>
<feature type="region of interest" description="Disordered" evidence="5">
    <location>
        <begin position="887"/>
        <end position="948"/>
    </location>
</feature>
<dbReference type="PANTHER" id="PTHR13780">
    <property type="entry name" value="AMP-ACTIVATED PROTEIN KINASE, GAMMA REGULATORY SUBUNIT"/>
    <property type="match status" value="1"/>
</dbReference>
<feature type="compositionally biased region" description="Basic and acidic residues" evidence="5">
    <location>
        <begin position="520"/>
        <end position="537"/>
    </location>
</feature>
<feature type="region of interest" description="Disordered" evidence="5">
    <location>
        <begin position="1053"/>
        <end position="1072"/>
    </location>
</feature>
<accession>A0A8E0RX99</accession>
<dbReference type="Proteomes" id="UP000728185">
    <property type="component" value="Unassembled WGS sequence"/>
</dbReference>
<evidence type="ECO:0000256" key="2">
    <source>
        <dbReference type="ARBA" id="ARBA00022737"/>
    </source>
</evidence>
<feature type="compositionally biased region" description="Polar residues" evidence="5">
    <location>
        <begin position="987"/>
        <end position="1003"/>
    </location>
</feature>
<evidence type="ECO:0000313" key="7">
    <source>
        <dbReference type="EMBL" id="KAA0191804.1"/>
    </source>
</evidence>
<keyword evidence="7" id="KW-0808">Transferase</keyword>
<reference evidence="7" key="1">
    <citation type="submission" date="2019-05" db="EMBL/GenBank/DDBJ databases">
        <title>Annotation for the trematode Fasciolopsis buski.</title>
        <authorList>
            <person name="Choi Y.-J."/>
        </authorList>
    </citation>
    <scope>NUCLEOTIDE SEQUENCE</scope>
    <source>
        <strain evidence="7">HT</strain>
        <tissue evidence="7">Whole worm</tissue>
    </source>
</reference>
<feature type="compositionally biased region" description="Basic and acidic residues" evidence="5">
    <location>
        <begin position="922"/>
        <end position="935"/>
    </location>
</feature>
<feature type="region of interest" description="Disordered" evidence="5">
    <location>
        <begin position="987"/>
        <end position="1011"/>
    </location>
</feature>
<feature type="region of interest" description="Disordered" evidence="5">
    <location>
        <begin position="1091"/>
        <end position="1123"/>
    </location>
</feature>
<feature type="compositionally biased region" description="Basic residues" evidence="5">
    <location>
        <begin position="802"/>
        <end position="818"/>
    </location>
</feature>
<dbReference type="AlphaFoldDB" id="A0A8E0RX99"/>
<evidence type="ECO:0000256" key="1">
    <source>
        <dbReference type="ARBA" id="ARBA00006750"/>
    </source>
</evidence>